<reference evidence="1 2" key="1">
    <citation type="submission" date="2014-04" db="EMBL/GenBank/DDBJ databases">
        <title>Genome assembly of Hyalangium minutum DSM 14724.</title>
        <authorList>
            <person name="Sharma G."/>
            <person name="Subramanian S."/>
        </authorList>
    </citation>
    <scope>NUCLEOTIDE SEQUENCE [LARGE SCALE GENOMIC DNA]</scope>
    <source>
        <strain evidence="1 2">DSM 14724</strain>
    </source>
</reference>
<sequence>MAFADDPLVKSLKGLEAHNLEELLSRLAEFDKLREKGESVRQPTVTLHLRSGREVQGVLLELRSEHRGSKTVVLHPLSGDRRSAPDATFVRLESVDAITVHEFPALFKPPPDAPPPPTKLELKRKLAERQAALAAALGTPLELEVVWDSLPPEPEALSALNTLGTRAFGVLEELTRELLGLEALRNQIRKVRLFVGASSQVSREGQTLVLVTAVPVTTWMSKDDLLREIEKVL</sequence>
<dbReference type="EMBL" id="JMCB01000001">
    <property type="protein sequence ID" value="KFE71947.1"/>
    <property type="molecule type" value="Genomic_DNA"/>
</dbReference>
<dbReference type="Proteomes" id="UP000028725">
    <property type="component" value="Unassembled WGS sequence"/>
</dbReference>
<comment type="caution">
    <text evidence="1">The sequence shown here is derived from an EMBL/GenBank/DDBJ whole genome shotgun (WGS) entry which is preliminary data.</text>
</comment>
<dbReference type="AlphaFoldDB" id="A0A085WW84"/>
<name>A0A085WW84_9BACT</name>
<dbReference type="OrthoDB" id="9998465at2"/>
<accession>A0A085WW84</accession>
<evidence type="ECO:0000313" key="1">
    <source>
        <dbReference type="EMBL" id="KFE71947.1"/>
    </source>
</evidence>
<gene>
    <name evidence="1" type="ORF">DB31_0208</name>
</gene>
<dbReference type="RefSeq" id="WP_044180771.1">
    <property type="nucleotide sequence ID" value="NZ_JMCB01000001.1"/>
</dbReference>
<protein>
    <submittedName>
        <fullName evidence="1">Uncharacterized protein</fullName>
    </submittedName>
</protein>
<proteinExistence type="predicted"/>
<organism evidence="1 2">
    <name type="scientific">Hyalangium minutum</name>
    <dbReference type="NCBI Taxonomy" id="394096"/>
    <lineage>
        <taxon>Bacteria</taxon>
        <taxon>Pseudomonadati</taxon>
        <taxon>Myxococcota</taxon>
        <taxon>Myxococcia</taxon>
        <taxon>Myxococcales</taxon>
        <taxon>Cystobacterineae</taxon>
        <taxon>Archangiaceae</taxon>
        <taxon>Hyalangium</taxon>
    </lineage>
</organism>
<evidence type="ECO:0000313" key="2">
    <source>
        <dbReference type="Proteomes" id="UP000028725"/>
    </source>
</evidence>
<dbReference type="STRING" id="394096.DB31_0208"/>
<keyword evidence="2" id="KW-1185">Reference proteome</keyword>